<evidence type="ECO:0000256" key="1">
    <source>
        <dbReference type="ARBA" id="ARBA00022723"/>
    </source>
</evidence>
<dbReference type="STRING" id="429701.A0A2G9I4W0"/>
<comment type="caution">
    <text evidence="4">The sequence shown here is derived from an EMBL/GenBank/DDBJ whole genome shotgun (WGS) entry which is preliminary data.</text>
</comment>
<dbReference type="EMBL" id="NKXS01000379">
    <property type="protein sequence ID" value="PIN24660.1"/>
    <property type="molecule type" value="Genomic_DNA"/>
</dbReference>
<dbReference type="OrthoDB" id="288590at2759"/>
<proteinExistence type="predicted"/>
<organism evidence="4 5">
    <name type="scientific">Handroanthus impetiginosus</name>
    <dbReference type="NCBI Taxonomy" id="429701"/>
    <lineage>
        <taxon>Eukaryota</taxon>
        <taxon>Viridiplantae</taxon>
        <taxon>Streptophyta</taxon>
        <taxon>Embryophyta</taxon>
        <taxon>Tracheophyta</taxon>
        <taxon>Spermatophyta</taxon>
        <taxon>Magnoliopsida</taxon>
        <taxon>eudicotyledons</taxon>
        <taxon>Gunneridae</taxon>
        <taxon>Pentapetalae</taxon>
        <taxon>asterids</taxon>
        <taxon>lamiids</taxon>
        <taxon>Lamiales</taxon>
        <taxon>Bignoniaceae</taxon>
        <taxon>Crescentiina</taxon>
        <taxon>Tabebuia alliance</taxon>
        <taxon>Handroanthus</taxon>
    </lineage>
</organism>
<evidence type="ECO:0000256" key="2">
    <source>
        <dbReference type="ARBA" id="ARBA00023004"/>
    </source>
</evidence>
<name>A0A2G9I4W0_9LAMI</name>
<feature type="domain" description="Isopenicillin N synthase-like Fe(2+) 2OG dioxygenase" evidence="3">
    <location>
        <begin position="62"/>
        <end position="132"/>
    </location>
</feature>
<keyword evidence="4" id="KW-0223">Dioxygenase</keyword>
<keyword evidence="5" id="KW-1185">Reference proteome</keyword>
<dbReference type="GO" id="GO:0046872">
    <property type="term" value="F:metal ion binding"/>
    <property type="evidence" value="ECO:0007669"/>
    <property type="project" value="UniProtKB-KW"/>
</dbReference>
<evidence type="ECO:0000259" key="3">
    <source>
        <dbReference type="Pfam" id="PF03171"/>
    </source>
</evidence>
<keyword evidence="1" id="KW-0479">Metal-binding</keyword>
<dbReference type="GO" id="GO:0045486">
    <property type="term" value="F:flavanone 3-dioxygenase activity"/>
    <property type="evidence" value="ECO:0007669"/>
    <property type="project" value="UniProtKB-EC"/>
</dbReference>
<dbReference type="EC" id="1.14.11.9" evidence="4"/>
<dbReference type="SUPFAM" id="SSF51197">
    <property type="entry name" value="Clavaminate synthase-like"/>
    <property type="match status" value="1"/>
</dbReference>
<evidence type="ECO:0000313" key="5">
    <source>
        <dbReference type="Proteomes" id="UP000231279"/>
    </source>
</evidence>
<dbReference type="AlphaFoldDB" id="A0A2G9I4W0"/>
<dbReference type="PANTHER" id="PTHR47991">
    <property type="entry name" value="OXOGLUTARATE/IRON-DEPENDENT DIOXYGENASE"/>
    <property type="match status" value="1"/>
</dbReference>
<gene>
    <name evidence="4" type="ORF">CDL12_02600</name>
</gene>
<dbReference type="InterPro" id="IPR050295">
    <property type="entry name" value="Plant_2OG-oxidoreductases"/>
</dbReference>
<dbReference type="InterPro" id="IPR044861">
    <property type="entry name" value="IPNS-like_FE2OG_OXY"/>
</dbReference>
<reference evidence="5" key="1">
    <citation type="journal article" date="2018" name="Gigascience">
        <title>Genome assembly of the Pink Ipe (Handroanthus impetiginosus, Bignoniaceae), a highly valued, ecologically keystone Neotropical timber forest tree.</title>
        <authorList>
            <person name="Silva-Junior O.B."/>
            <person name="Grattapaglia D."/>
            <person name="Novaes E."/>
            <person name="Collevatti R.G."/>
        </authorList>
    </citation>
    <scope>NUCLEOTIDE SEQUENCE [LARGE SCALE GENOMIC DNA]</scope>
    <source>
        <strain evidence="5">cv. UFG-1</strain>
    </source>
</reference>
<evidence type="ECO:0000313" key="4">
    <source>
        <dbReference type="EMBL" id="PIN24660.1"/>
    </source>
</evidence>
<sequence>MTKVYLLRYFCLSDGPTNLTKINLYEVYIVELIEHILREAEAISKSLGLDKDCLKNILGKQSQHMVMNYYQACSEPELTYELSAHTNPNALTILLQDLQVAGLHVLKDGKWLAIKPHPDAFVINIGDQLQLSHYLVI</sequence>
<keyword evidence="2" id="KW-0408">Iron</keyword>
<dbReference type="Gene3D" id="2.60.120.330">
    <property type="entry name" value="B-lactam Antibiotic, Isopenicillin N Synthase, Chain"/>
    <property type="match status" value="1"/>
</dbReference>
<protein>
    <submittedName>
        <fullName evidence="4">Flavanone 3-dioxygenase</fullName>
        <ecNumber evidence="4">1.14.11.9</ecNumber>
    </submittedName>
</protein>
<dbReference type="Pfam" id="PF03171">
    <property type="entry name" value="2OG-FeII_Oxy"/>
    <property type="match status" value="1"/>
</dbReference>
<dbReference type="Proteomes" id="UP000231279">
    <property type="component" value="Unassembled WGS sequence"/>
</dbReference>
<dbReference type="InterPro" id="IPR027443">
    <property type="entry name" value="IPNS-like_sf"/>
</dbReference>
<keyword evidence="4" id="KW-0560">Oxidoreductase</keyword>
<accession>A0A2G9I4W0</accession>